<comment type="pathway">
    <text evidence="3">Amine and polyamine biosynthesis; carnitine biosynthesis.</text>
</comment>
<dbReference type="Gene3D" id="3.60.130.10">
    <property type="entry name" value="Clavaminate synthase-like"/>
    <property type="match status" value="1"/>
</dbReference>
<name>A0A8B8EA63_CRAVI</name>
<dbReference type="InterPro" id="IPR012776">
    <property type="entry name" value="Trimethyllysine_dOase"/>
</dbReference>
<dbReference type="Pfam" id="PF02668">
    <property type="entry name" value="TauD"/>
    <property type="match status" value="1"/>
</dbReference>
<keyword evidence="10" id="KW-0408">Iron</keyword>
<keyword evidence="8" id="KW-0223">Dioxygenase</keyword>
<dbReference type="OrthoDB" id="408743at2759"/>
<evidence type="ECO:0000256" key="1">
    <source>
        <dbReference type="ARBA" id="ARBA00001954"/>
    </source>
</evidence>
<dbReference type="GeneID" id="111132862"/>
<evidence type="ECO:0000256" key="8">
    <source>
        <dbReference type="ARBA" id="ARBA00022964"/>
    </source>
</evidence>
<evidence type="ECO:0000259" key="11">
    <source>
        <dbReference type="Pfam" id="PF02668"/>
    </source>
</evidence>
<sequence length="308" mass="35224">MFLILIRKKWPGSHLTSYNIDWLLENAYHDQHRDRVERVLWNKAFMSAVEEQPMVPFKEFMQSETGLKNHVKNLMTYGFSVVTEAPADHQGTLTVSQRLTFIQPTLFGPSWSFTSDLAFGDTAFTSLGLGAHTDTTYFTAPSGIQVFHVLEHQGTGGETLLVDGFFAAETLRRENPTAFKCLTETVVAHEFYDSEHQVRSLGTVLSLHPTTSKLVNIRFNPYDRSPLHTVPPDQIKQFYKSYAALTKEIRKTENEVWLKLKPGMVLFVDNWRVMHGRSAFTGLRRVSGCYLPRDDWFGKARLFGLQNL</sequence>
<dbReference type="GO" id="GO:0050353">
    <property type="term" value="F:trimethyllysine dioxygenase activity"/>
    <property type="evidence" value="ECO:0007669"/>
    <property type="project" value="InterPro"/>
</dbReference>
<dbReference type="RefSeq" id="XP_022336473.1">
    <property type="nucleotide sequence ID" value="XM_022480765.1"/>
</dbReference>
<dbReference type="InterPro" id="IPR050411">
    <property type="entry name" value="AlphaKG_dependent_hydroxylases"/>
</dbReference>
<reference evidence="13" key="1">
    <citation type="submission" date="2025-08" db="UniProtKB">
        <authorList>
            <consortium name="RefSeq"/>
        </authorList>
    </citation>
    <scope>IDENTIFICATION</scope>
    <source>
        <tissue evidence="13">Whole sample</tissue>
    </source>
</reference>
<comment type="cofactor">
    <cofactor evidence="2">
        <name>L-ascorbate</name>
        <dbReference type="ChEBI" id="CHEBI:38290"/>
    </cofactor>
</comment>
<dbReference type="PANTHER" id="PTHR10696:SF51">
    <property type="entry name" value="TRIMETHYLLYSINE DIOXYGENASE, MITOCHONDRIAL"/>
    <property type="match status" value="1"/>
</dbReference>
<gene>
    <name evidence="13" type="primary">LOC111132862</name>
</gene>
<dbReference type="UniPathway" id="UPA00118"/>
<dbReference type="AlphaFoldDB" id="A0A8B8EA63"/>
<comment type="similarity">
    <text evidence="4">Belongs to the gamma-BBH/TMLD family.</text>
</comment>
<proteinExistence type="inferred from homology"/>
<evidence type="ECO:0000256" key="6">
    <source>
        <dbReference type="ARBA" id="ARBA00022723"/>
    </source>
</evidence>
<dbReference type="InterPro" id="IPR003819">
    <property type="entry name" value="TauD/TfdA-like"/>
</dbReference>
<accession>A0A8B8EA63</accession>
<evidence type="ECO:0000256" key="3">
    <source>
        <dbReference type="ARBA" id="ARBA00005022"/>
    </source>
</evidence>
<dbReference type="FunFam" id="3.60.130.10:FF:000001">
    <property type="entry name" value="Trimethyllysine dioxygenase, mitochondrial"/>
    <property type="match status" value="1"/>
</dbReference>
<evidence type="ECO:0000256" key="4">
    <source>
        <dbReference type="ARBA" id="ARBA00008654"/>
    </source>
</evidence>
<evidence type="ECO:0000313" key="13">
    <source>
        <dbReference type="RefSeq" id="XP_022336473.1"/>
    </source>
</evidence>
<evidence type="ECO:0000256" key="2">
    <source>
        <dbReference type="ARBA" id="ARBA00001961"/>
    </source>
</evidence>
<keyword evidence="9" id="KW-0560">Oxidoreductase</keyword>
<feature type="domain" description="TauD/TfdA-like" evidence="11">
    <location>
        <begin position="54"/>
        <end position="290"/>
    </location>
</feature>
<protein>
    <recommendedName>
        <fullName evidence="5">Trimethyllysine dioxygenase, mitochondrial</fullName>
    </recommendedName>
</protein>
<evidence type="ECO:0000313" key="12">
    <source>
        <dbReference type="Proteomes" id="UP000694844"/>
    </source>
</evidence>
<dbReference type="GO" id="GO:0045329">
    <property type="term" value="P:carnitine biosynthetic process"/>
    <property type="evidence" value="ECO:0007669"/>
    <property type="project" value="UniProtKB-UniPathway"/>
</dbReference>
<comment type="cofactor">
    <cofactor evidence="1">
        <name>Fe(2+)</name>
        <dbReference type="ChEBI" id="CHEBI:29033"/>
    </cofactor>
</comment>
<dbReference type="PANTHER" id="PTHR10696">
    <property type="entry name" value="GAMMA-BUTYROBETAINE HYDROXYLASE-RELATED"/>
    <property type="match status" value="1"/>
</dbReference>
<keyword evidence="6" id="KW-0479">Metal-binding</keyword>
<evidence type="ECO:0000256" key="7">
    <source>
        <dbReference type="ARBA" id="ARBA00022873"/>
    </source>
</evidence>
<evidence type="ECO:0000256" key="10">
    <source>
        <dbReference type="ARBA" id="ARBA00023004"/>
    </source>
</evidence>
<keyword evidence="7" id="KW-0124">Carnitine biosynthesis</keyword>
<dbReference type="SUPFAM" id="SSF51197">
    <property type="entry name" value="Clavaminate synthase-like"/>
    <property type="match status" value="1"/>
</dbReference>
<organism evidence="12 13">
    <name type="scientific">Crassostrea virginica</name>
    <name type="common">Eastern oyster</name>
    <dbReference type="NCBI Taxonomy" id="6565"/>
    <lineage>
        <taxon>Eukaryota</taxon>
        <taxon>Metazoa</taxon>
        <taxon>Spiralia</taxon>
        <taxon>Lophotrochozoa</taxon>
        <taxon>Mollusca</taxon>
        <taxon>Bivalvia</taxon>
        <taxon>Autobranchia</taxon>
        <taxon>Pteriomorphia</taxon>
        <taxon>Ostreida</taxon>
        <taxon>Ostreoidea</taxon>
        <taxon>Ostreidae</taxon>
        <taxon>Crassostrea</taxon>
    </lineage>
</organism>
<dbReference type="CDD" id="cd00250">
    <property type="entry name" value="CAS_like"/>
    <property type="match status" value="1"/>
</dbReference>
<keyword evidence="12" id="KW-1185">Reference proteome</keyword>
<dbReference type="Proteomes" id="UP000694844">
    <property type="component" value="Chromosome 5"/>
</dbReference>
<dbReference type="NCBIfam" id="TIGR02410">
    <property type="entry name" value="carnitine_TMLD"/>
    <property type="match status" value="1"/>
</dbReference>
<dbReference type="InterPro" id="IPR042098">
    <property type="entry name" value="TauD-like_sf"/>
</dbReference>
<evidence type="ECO:0000256" key="5">
    <source>
        <dbReference type="ARBA" id="ARBA00016835"/>
    </source>
</evidence>
<evidence type="ECO:0000256" key="9">
    <source>
        <dbReference type="ARBA" id="ARBA00023002"/>
    </source>
</evidence>
<dbReference type="GO" id="GO:0005739">
    <property type="term" value="C:mitochondrion"/>
    <property type="evidence" value="ECO:0007669"/>
    <property type="project" value="TreeGrafter"/>
</dbReference>
<dbReference type="GO" id="GO:0005506">
    <property type="term" value="F:iron ion binding"/>
    <property type="evidence" value="ECO:0007669"/>
    <property type="project" value="InterPro"/>
</dbReference>